<evidence type="ECO:0000313" key="3">
    <source>
        <dbReference type="EMBL" id="EDK31774.2"/>
    </source>
</evidence>
<feature type="compositionally biased region" description="Polar residues" evidence="2">
    <location>
        <begin position="729"/>
        <end position="739"/>
    </location>
</feature>
<feature type="region of interest" description="Disordered" evidence="2">
    <location>
        <begin position="376"/>
        <end position="423"/>
    </location>
</feature>
<feature type="compositionally biased region" description="Polar residues" evidence="2">
    <location>
        <begin position="677"/>
        <end position="708"/>
    </location>
</feature>
<dbReference type="Proteomes" id="UP000009168">
    <property type="component" value="Unassembled WGS sequence"/>
</dbReference>
<dbReference type="EMBL" id="GG662712">
    <property type="protein sequence ID" value="EDK31774.2"/>
    <property type="molecule type" value="Genomic_DNA"/>
</dbReference>
<feature type="compositionally biased region" description="Polar residues" evidence="2">
    <location>
        <begin position="2842"/>
        <end position="2852"/>
    </location>
</feature>
<accession>A4VE11</accession>
<feature type="region of interest" description="Disordered" evidence="2">
    <location>
        <begin position="3079"/>
        <end position="3102"/>
    </location>
</feature>
<evidence type="ECO:0000313" key="4">
    <source>
        <dbReference type="Proteomes" id="UP000009168"/>
    </source>
</evidence>
<evidence type="ECO:0000256" key="1">
    <source>
        <dbReference type="SAM" id="Coils"/>
    </source>
</evidence>
<keyword evidence="4" id="KW-1185">Reference proteome</keyword>
<feature type="region of interest" description="Disordered" evidence="2">
    <location>
        <begin position="2626"/>
        <end position="2654"/>
    </location>
</feature>
<feature type="region of interest" description="Disordered" evidence="2">
    <location>
        <begin position="677"/>
        <end position="742"/>
    </location>
</feature>
<feature type="region of interest" description="Disordered" evidence="2">
    <location>
        <begin position="894"/>
        <end position="917"/>
    </location>
</feature>
<feature type="region of interest" description="Disordered" evidence="2">
    <location>
        <begin position="2676"/>
        <end position="2696"/>
    </location>
</feature>
<keyword evidence="1" id="KW-0175">Coiled coil</keyword>
<feature type="coiled-coil region" evidence="1">
    <location>
        <begin position="1091"/>
        <end position="1121"/>
    </location>
</feature>
<organism evidence="3 4">
    <name type="scientific">Tetrahymena thermophila (strain SB210)</name>
    <dbReference type="NCBI Taxonomy" id="312017"/>
    <lineage>
        <taxon>Eukaryota</taxon>
        <taxon>Sar</taxon>
        <taxon>Alveolata</taxon>
        <taxon>Ciliophora</taxon>
        <taxon>Intramacronucleata</taxon>
        <taxon>Oligohymenophorea</taxon>
        <taxon>Hymenostomatida</taxon>
        <taxon>Tetrahymenina</taxon>
        <taxon>Tetrahymenidae</taxon>
        <taxon>Tetrahymena</taxon>
    </lineage>
</organism>
<sequence length="3338" mass="392270">MDYGFYFRDIDNAQKLKQQKKDILEQANTIVDKEENFQEYLKQRWKICKGLFAVKYLEIHLELDNKFPENRYLQQTKKEQQLQLQLMKTDENYIRKLEKSLNKFLEYREQVTDEEIKTEILILDLVVLLFKIRLGIRKQNLPEIMALFDDYQMFIKEMMSFQHYGWIIIQSILIIFGMCRYQTEDFKGSAILFRKAIKLSTIMIQSDFFLEVFFSNPEKKMKLQIIIYDCEILLSKAIFEMTKCLKESIQLEQIILKIDSDAFLNAQQKQEIFEKFKKQYEKQRATIIKNGGQTKNTDSELGSVTNDKQFQRKDSQLNFQKLALEVSQKSNKFQQQSNSSQKKKIAFLISQKNNEKWFKNAMQSNNIQTNTPVFHQNSKQSLSRGTTQSLSRGGSLANQSPTQKKENPFTLQVPSQNNSQLNNSFSKQIKPQVKSMLLQTVSNLMSKKKSILQSPANLEIQSPNPNLAARRSMARQSILVGNTNIKQYLANIEAQKNSPGNIKQREGPYEIDDEDIENLGNNLSELSITLPHDNQSFMDRFTDQQQEDKKYEKIRSLNFQNNMIIQKDILVERINLFKKLKGGAKLFSDYNLEDQIQDKQRLEIEQSLGKEVKERFKQNLVPIYKETQQQQSKQPSEQIMEQSQQSQQFQIKIVSHHKKAKSMQFSDAQHFSSTQLSMNLQQQQQPKTNNYKSSQQINSQEKLSQHNLSQDKKIKSMTSLKGHHHHRVQSAQLHSGGKTQNNLFQNTQNQQMNEQQKLQPVFQHQLAIPLQIQIKNQNQNPYYSQSAQISPQSNKNVQKSNISILSPQNKNSISMNKMNIYNYQNFMKTSQEQKFSNIKQQNGSASKQSIINQINSSSSKKQIKQNSPVTSMEFIQDYNGNIGYKQQKNSLSNIHSPEMSSFSTERTNDSRVYKSATGKNQKKLSNIIGIDQANSIMNARPKWDLSSASSTKYEESISQKMKKPKSTLNLIDQIIGQSQIIMENQYANPSDIHTPFPFIQYALKNVEKERILQQLIQKSQTIGLVPENQKNFVKEVVQKKRATPKHLEQDEVEKLQQNIRREILNQQSKIEEEITKTDIDKIEESFNKYLLDKQKGICMELEQERERLKAQEAQGQVQNERKLKNSQSIGLENLKKQQSIKDDSIKISTHFQNQSKNEISHQQLSNQDSIVGEEKFLEMQDISRKQKRDDGGLKELMDTEESQDVLYQIEQSKYSNNQSEYLDKVDILEDDEDEVLSQSSSELTHKKTKKKPISMIFQENSDNDAFASENILKQFENMKKNKFSGQDSLEDLSDEDINQKKQKTFKQPSFAEIQSQMARGKIKIRKQKALSQSQIQFIMNEDQKTMFQIIDEDNKQVNLEKNHPSFEFTFYHPFKIDKIKIQLKATPNPDKTFTYFLTFLGYNINDSMKIDFNFIGNSNVKNLMDQYTIWPLVLESIKKQLAFQGLEEMINDKTIHEGQYLITDQNLQKLEDHDQTLNDLHDWKEKIARTNIGSQSLAQKKLKGHSQSENIQFTKDGQARVLKRQSTYFMRTKYKMNYFCNLDKEEYKYLNEKDIKSIGSIKNLLNNYFLSCYEHSYRISGKQLIRKIEQEDINFIQAQKTIHEIFNLQKKISRMSARQCIIPYVCDNVEQGTSIRIILHKKEDESKVNTSHSQRSVSLLDQSLVLTKRDKIFLSYWIKNQQNHNKKEQELKIKLSELLVQKRDDVICFLSKRLQQKSYIGTLIKKQYLFNSYFYIHIYLSHNKIKDINLVSTIDKYCKIKELPFIILVDAVNVDSQEKIIPLELPIETLIGIFPRDEILTSITQLLLTGQIQKNFKRKLMPFIEEKIFIMLSTNNQRQRQGYYSMKSSQTTQTKQQKVAFQTAKFDEFSQLHMDPSLIYQDLPRIFSEKIKQQIEPTIYEKLFEKLFNEVYEKDFINRRNVDVDAIFQNISQQNNVLKQNALQEGEIEMQSQQQINTQQQMLSLNNSFTNTNLIDQASNLDESLQYQFGTNNFEDVDKQNPTFSANPISRKQLTQLSNNYSNLLNNNKFLNITKNVKNEVKQLEKHRKRIIKNIKLIQDIQNNILAQPNISINNISLDSSFVSTNNLQGSFYQNDQNIQLNNIYKQEQVLDKLYRQLRKADYQMDWQVYGLFGRFLIYVNELGKINFKINNFLPKLELTFDQITNKQQNIIINILSYAVNLRYEEQKPIQNTKTMLRYMLQNMVQKDFRSLTSFRFFPRKPSEYGTQQLILSNNSSVQYHLNLQTKEFLSQYSNIKQTFAYGLKNIGRSLVVGFSFTSNLDISSSKYSILLSINVMPLLSKTIMYKTILSLQDLSILDPQNSVRIVSSKMASSIVMSTFKSILKKSVFINTQIGRLPVFHYSQTTYLFQINTPSTSKRLFKTQVYEGKKLSGIYSRNNQRLRSLQNNQNFEEASEAAFNSSVQGDEEMFQWNNHLNQLRIFRNSMIKLNFDQKVAEKQTQNFLNEDIVRYRFIFSISKVFQNEYILVSVFRDLLQQNWLIKFYFPRNCRYLQCHLDSSDLFQSSSKFLKKTISNQILWLSHENEYQDIFQSYLDFQKRLNLKGLSDSSQIQQQNETFIQSPVFLNKKRGTLHLSKHDLKKYSIIQASNANNPANERRNMSYVFQKSPFSSRSPSPTKRSEISPNSYKNEYQQSPQGNNVILSKFFVQKKAAETVKNKSDKMKMKSSTHKNQKKSIIQNEPTVDSQYDMTSKSIGIKTGGFQDYLRSYIQTERQIPLKKRQLSGIFNGSHGSLNNIGSERALYVQRNDININNSFNEENEKVKNRSINNLPYIIPSNSSLEQQEKKQSHQTRTSNHIVFEEQFKEKEHDQSQNLIRSKMEKIQTTQENQTESRSGEIKETSQKSISSSQKIKEKEEQKENVIQKKKNLRDIVHKHLKSVKIINSVKSIVEYLKPKRNDKINRIERLKNMTLIQDQSFIDTIKQFDMSKNIRLRKQQQHFKLKQEKNDRYYELKIWENIINYSNLRLTCLQLDLGGEGINLKEILISKYLRVDKTSENFFEISIDLLEVLQQKNMQIQMQNNGGQNQNFEINFKNIVTQHIEQQLNQKAKKKQEAIQEGIKEEQLKNNQSSKKDSTKDNKEQTFRKVRENPNRSMTFVKNFTGIDYFYPIEYIQYAATSAFNFTISHMNLNQATFQDIYLNCREITNVFIAEGYFKYQANYIYSNINYADFCNLAQFILYKICNSNFLEMLYDKSEQKRIKKEDLNRFKVNNIPKKYNKKNIRFINPQNIQFMHTKIVNPFKRTYIRTLISTHDMTFNLEMFQISTKNSIKITKSFIKMIKKIPFLRQHFEMGEIFYVLRHITDYYEQQLTIAWSLKYV</sequence>
<feature type="region of interest" description="Disordered" evidence="2">
    <location>
        <begin position="2841"/>
        <end position="2879"/>
    </location>
</feature>
<feature type="region of interest" description="Disordered" evidence="2">
    <location>
        <begin position="627"/>
        <end position="650"/>
    </location>
</feature>
<protein>
    <submittedName>
        <fullName evidence="3">Uncharacterized protein</fullName>
    </submittedName>
</protein>
<feature type="compositionally biased region" description="Low complexity" evidence="2">
    <location>
        <begin position="412"/>
        <end position="423"/>
    </location>
</feature>
<proteinExistence type="predicted"/>
<dbReference type="RefSeq" id="XP_001471328.2">
    <property type="nucleotide sequence ID" value="XM_001471278.2"/>
</dbReference>
<name>A4VE11_TETTS</name>
<dbReference type="GeneID" id="7827084"/>
<evidence type="ECO:0000256" key="2">
    <source>
        <dbReference type="SAM" id="MobiDB-lite"/>
    </source>
</evidence>
<feature type="compositionally biased region" description="Polar residues" evidence="2">
    <location>
        <begin position="894"/>
        <end position="905"/>
    </location>
</feature>
<feature type="compositionally biased region" description="Basic and acidic residues" evidence="2">
    <location>
        <begin position="2870"/>
        <end position="2879"/>
    </location>
</feature>
<dbReference type="InParanoid" id="A4VE11"/>
<feature type="compositionally biased region" description="Polar residues" evidence="2">
    <location>
        <begin position="376"/>
        <end position="402"/>
    </location>
</feature>
<dbReference type="HOGENOM" id="CLU_225278_0_0_1"/>
<reference evidence="4" key="1">
    <citation type="journal article" date="2006" name="PLoS Biol.">
        <title>Macronuclear genome sequence of the ciliate Tetrahymena thermophila, a model eukaryote.</title>
        <authorList>
            <person name="Eisen J.A."/>
            <person name="Coyne R.S."/>
            <person name="Wu M."/>
            <person name="Wu D."/>
            <person name="Thiagarajan M."/>
            <person name="Wortman J.R."/>
            <person name="Badger J.H."/>
            <person name="Ren Q."/>
            <person name="Amedeo P."/>
            <person name="Jones K.M."/>
            <person name="Tallon L.J."/>
            <person name="Delcher A.L."/>
            <person name="Salzberg S.L."/>
            <person name="Silva J.C."/>
            <person name="Haas B.J."/>
            <person name="Majoros W.H."/>
            <person name="Farzad M."/>
            <person name="Carlton J.M."/>
            <person name="Smith R.K. Jr."/>
            <person name="Garg J."/>
            <person name="Pearlman R.E."/>
            <person name="Karrer K.M."/>
            <person name="Sun L."/>
            <person name="Manning G."/>
            <person name="Elde N.C."/>
            <person name="Turkewitz A.P."/>
            <person name="Asai D.J."/>
            <person name="Wilkes D.E."/>
            <person name="Wang Y."/>
            <person name="Cai H."/>
            <person name="Collins K."/>
            <person name="Stewart B.A."/>
            <person name="Lee S.R."/>
            <person name="Wilamowska K."/>
            <person name="Weinberg Z."/>
            <person name="Ruzzo W.L."/>
            <person name="Wloga D."/>
            <person name="Gaertig J."/>
            <person name="Frankel J."/>
            <person name="Tsao C.-C."/>
            <person name="Gorovsky M.A."/>
            <person name="Keeling P.J."/>
            <person name="Waller R.F."/>
            <person name="Patron N.J."/>
            <person name="Cherry J.M."/>
            <person name="Stover N.A."/>
            <person name="Krieger C.J."/>
            <person name="del Toro C."/>
            <person name="Ryder H.F."/>
            <person name="Williamson S.C."/>
            <person name="Barbeau R.A."/>
            <person name="Hamilton E.P."/>
            <person name="Orias E."/>
        </authorList>
    </citation>
    <scope>NUCLEOTIDE SEQUENCE [LARGE SCALE GENOMIC DNA]</scope>
    <source>
        <strain evidence="4">SB210</strain>
    </source>
</reference>
<feature type="compositionally biased region" description="Basic residues" evidence="2">
    <location>
        <begin position="2684"/>
        <end position="2693"/>
    </location>
</feature>
<gene>
    <name evidence="3" type="ORF">TTHERM_00051949</name>
</gene>
<dbReference type="KEGG" id="tet:TTHERM_00051949"/>